<evidence type="ECO:0000256" key="4">
    <source>
        <dbReference type="ARBA" id="ARBA00022527"/>
    </source>
</evidence>
<feature type="domain" description="PAC" evidence="14">
    <location>
        <begin position="38"/>
        <end position="92"/>
    </location>
</feature>
<dbReference type="Gene3D" id="3.30.200.20">
    <property type="entry name" value="Phosphorylase Kinase, domain 1"/>
    <property type="match status" value="1"/>
</dbReference>
<evidence type="ECO:0000259" key="13">
    <source>
        <dbReference type="PROSITE" id="PS50112"/>
    </source>
</evidence>
<dbReference type="AlphaFoldDB" id="A0A2P6VRD3"/>
<dbReference type="PROSITE" id="PS50011">
    <property type="entry name" value="PROTEIN_KINASE_DOM"/>
    <property type="match status" value="1"/>
</dbReference>
<evidence type="ECO:0000256" key="8">
    <source>
        <dbReference type="ARBA" id="ARBA00022741"/>
    </source>
</evidence>
<dbReference type="GO" id="GO:0009882">
    <property type="term" value="F:blue light photoreceptor activity"/>
    <property type="evidence" value="ECO:0007669"/>
    <property type="project" value="UniProtKB-ARBA"/>
</dbReference>
<dbReference type="Proteomes" id="UP000239649">
    <property type="component" value="Unassembled WGS sequence"/>
</dbReference>
<evidence type="ECO:0000259" key="12">
    <source>
        <dbReference type="PROSITE" id="PS50011"/>
    </source>
</evidence>
<gene>
    <name evidence="15" type="primary">g57</name>
    <name evidence="15" type="ORF">C2E20_0057</name>
</gene>
<dbReference type="NCBIfam" id="TIGR00229">
    <property type="entry name" value="sensory_box"/>
    <property type="match status" value="2"/>
</dbReference>
<dbReference type="GO" id="GO:0005524">
    <property type="term" value="F:ATP binding"/>
    <property type="evidence" value="ECO:0007669"/>
    <property type="project" value="UniProtKB-KW"/>
</dbReference>
<keyword evidence="5" id="KW-0600">Photoreceptor protein</keyword>
<dbReference type="Gene3D" id="1.10.510.10">
    <property type="entry name" value="Transferase(Phosphotransferase) domain 1"/>
    <property type="match status" value="1"/>
</dbReference>
<evidence type="ECO:0000313" key="15">
    <source>
        <dbReference type="EMBL" id="PSC76654.1"/>
    </source>
</evidence>
<comment type="similarity">
    <text evidence="2">Belongs to the protein kinase superfamily. AGC Ser/Thr protein kinase family.</text>
</comment>
<dbReference type="InterPro" id="IPR008271">
    <property type="entry name" value="Ser/Thr_kinase_AS"/>
</dbReference>
<protein>
    <recommendedName>
        <fullName evidence="3">non-specific serine/threonine protein kinase</fullName>
        <ecNumber evidence="3">2.7.11.1</ecNumber>
    </recommendedName>
</protein>
<dbReference type="EC" id="2.7.11.1" evidence="3"/>
<comment type="cofactor">
    <cofactor evidence="1">
        <name>FMN</name>
        <dbReference type="ChEBI" id="CHEBI:58210"/>
    </cofactor>
</comment>
<dbReference type="InterPro" id="IPR000719">
    <property type="entry name" value="Prot_kinase_dom"/>
</dbReference>
<dbReference type="STRING" id="554055.A0A2P6VRD3"/>
<dbReference type="InterPro" id="IPR001610">
    <property type="entry name" value="PAC"/>
</dbReference>
<dbReference type="PROSITE" id="PS50113">
    <property type="entry name" value="PAC"/>
    <property type="match status" value="2"/>
</dbReference>
<dbReference type="PROSITE" id="PS00108">
    <property type="entry name" value="PROTEIN_KINASE_ST"/>
    <property type="match status" value="1"/>
</dbReference>
<comment type="caution">
    <text evidence="15">The sequence shown here is derived from an EMBL/GenBank/DDBJ whole genome shotgun (WGS) entry which is preliminary data.</text>
</comment>
<evidence type="ECO:0000256" key="5">
    <source>
        <dbReference type="ARBA" id="ARBA00022543"/>
    </source>
</evidence>
<evidence type="ECO:0000256" key="1">
    <source>
        <dbReference type="ARBA" id="ARBA00001917"/>
    </source>
</evidence>
<sequence>MTGYSMEEVLGHNCRFLQGEGTDPKDVKKLRDAVRNGTPVCTRLLNYKKDGTPFWNLLTMTPIKDETGRVIKFVGVQVDVTNRTEGRSYTDSAGVSVLVHYDDRLKETVAKPIVDDVLMAVQADDGKTPVRLSRGSPSRALPRVALDLATTVERIQSNFVIADPTLPDCPIVFASDPFLKLSGYRREEVLGRNCRFLQGRDTDRATVNELKAAIRAGRECTVRLLNYTKAGKPFWNMLTVAPIKDIEDRPRFLVGVQVDVTEHPTAVEAMPVGMRAANAVGQALQNMNWVGVDPWATFPTGLATPKPHRRLDPAAAALAEAVKRDGKLRLRHFLRVKQLGSGDVGMVDLVQLVGSELRFALKSLEKREMLERNKVGRVRTEEAILSSVDHPFLATLYGTLQTDTHLHFLLEYCNGGELYALLNAQPNKRLKENSVQFYASEVLLALQYLHLQGFVYRDLKPENILLHASGHIMLTDFDLSYCQGSTTPSLLMLPPEAAAAGVAAGAAQPAAAPVAAAGSPPRVATGRASSDGGARGGAGGPPKLASGQHALLVAQPDGRANSFVGTEEYLAPEVITGSGHTSMVDWWSFGILVYELLYGTTPFRGARRDATFENVLKKPLTFPQMPAISPACRDLITRLLNKDPAKRLGSKAGADEIKNHPWFASINWALVRHNAPPFVIPRKSSVGERPPPSPMSDTSTFRGRTGEGVHHAPAAIPGAAAAAAAAGRAPQPPKVPLEGLVPAGANGGVAIGVPGAPVAASPAPAQPVAPPADAGPGLIEGF</sequence>
<reference evidence="15 16" key="1">
    <citation type="journal article" date="2018" name="Plant J.">
        <title>Genome sequences of Chlorella sorokiniana UTEX 1602 and Micractinium conductrix SAG 241.80: implications to maltose excretion by a green alga.</title>
        <authorList>
            <person name="Arriola M.B."/>
            <person name="Velmurugan N."/>
            <person name="Zhang Y."/>
            <person name="Plunkett M.H."/>
            <person name="Hondzo H."/>
            <person name="Barney B.M."/>
        </authorList>
    </citation>
    <scope>NUCLEOTIDE SEQUENCE [LARGE SCALE GENOMIC DNA]</scope>
    <source>
        <strain evidence="15 16">SAG 241.80</strain>
    </source>
</reference>
<feature type="region of interest" description="Disordered" evidence="11">
    <location>
        <begin position="515"/>
        <end position="541"/>
    </location>
</feature>
<evidence type="ECO:0000256" key="6">
    <source>
        <dbReference type="ARBA" id="ARBA00022606"/>
    </source>
</evidence>
<keyword evidence="6" id="KW-0716">Sensory transduction</keyword>
<evidence type="ECO:0000259" key="14">
    <source>
        <dbReference type="PROSITE" id="PS50113"/>
    </source>
</evidence>
<keyword evidence="9" id="KW-0418">Kinase</keyword>
<evidence type="ECO:0000256" key="11">
    <source>
        <dbReference type="SAM" id="MobiDB-lite"/>
    </source>
</evidence>
<feature type="domain" description="PAC" evidence="14">
    <location>
        <begin position="218"/>
        <end position="272"/>
    </location>
</feature>
<feature type="compositionally biased region" description="Low complexity" evidence="11">
    <location>
        <begin position="515"/>
        <end position="532"/>
    </location>
</feature>
<dbReference type="InterPro" id="IPR000014">
    <property type="entry name" value="PAS"/>
</dbReference>
<dbReference type="SUPFAM" id="SSF55785">
    <property type="entry name" value="PYP-like sensor domain (PAS domain)"/>
    <property type="match status" value="2"/>
</dbReference>
<keyword evidence="5" id="KW-0675">Receptor</keyword>
<dbReference type="InterPro" id="IPR000700">
    <property type="entry name" value="PAS-assoc_C"/>
</dbReference>
<dbReference type="PANTHER" id="PTHR45637">
    <property type="entry name" value="FLIPPASE KINASE 1-RELATED"/>
    <property type="match status" value="1"/>
</dbReference>
<dbReference type="GO" id="GO:0004674">
    <property type="term" value="F:protein serine/threonine kinase activity"/>
    <property type="evidence" value="ECO:0007669"/>
    <property type="project" value="UniProtKB-KW"/>
</dbReference>
<feature type="region of interest" description="Disordered" evidence="11">
    <location>
        <begin position="758"/>
        <end position="782"/>
    </location>
</feature>
<feature type="domain" description="PAS" evidence="13">
    <location>
        <begin position="1"/>
        <end position="36"/>
    </location>
</feature>
<dbReference type="OrthoDB" id="432483at2759"/>
<evidence type="ECO:0000256" key="7">
    <source>
        <dbReference type="ARBA" id="ARBA00022679"/>
    </source>
</evidence>
<feature type="domain" description="Protein kinase" evidence="12">
    <location>
        <begin position="333"/>
        <end position="663"/>
    </location>
</feature>
<keyword evidence="4" id="KW-0723">Serine/threonine-protein kinase</keyword>
<dbReference type="EMBL" id="LHPF02000001">
    <property type="protein sequence ID" value="PSC76654.1"/>
    <property type="molecule type" value="Genomic_DNA"/>
</dbReference>
<evidence type="ECO:0000256" key="9">
    <source>
        <dbReference type="ARBA" id="ARBA00022777"/>
    </source>
</evidence>
<dbReference type="Gene3D" id="3.30.450.20">
    <property type="entry name" value="PAS domain"/>
    <property type="match status" value="2"/>
</dbReference>
<dbReference type="SUPFAM" id="SSF56112">
    <property type="entry name" value="Protein kinase-like (PK-like)"/>
    <property type="match status" value="1"/>
</dbReference>
<keyword evidence="5" id="KW-0157">Chromophore</keyword>
<evidence type="ECO:0000256" key="2">
    <source>
        <dbReference type="ARBA" id="ARBA00009903"/>
    </source>
</evidence>
<feature type="domain" description="PAS" evidence="13">
    <location>
        <begin position="144"/>
        <end position="217"/>
    </location>
</feature>
<keyword evidence="8" id="KW-0547">Nucleotide-binding</keyword>
<keyword evidence="7" id="KW-0808">Transferase</keyword>
<dbReference type="CDD" id="cd05574">
    <property type="entry name" value="STKc_phototropin_like"/>
    <property type="match status" value="1"/>
</dbReference>
<accession>A0A2P6VRD3</accession>
<keyword evidence="16" id="KW-1185">Reference proteome</keyword>
<feature type="region of interest" description="Disordered" evidence="11">
    <location>
        <begin position="682"/>
        <end position="709"/>
    </location>
</feature>
<keyword evidence="10" id="KW-0067">ATP-binding</keyword>
<evidence type="ECO:0000256" key="10">
    <source>
        <dbReference type="ARBA" id="ARBA00022840"/>
    </source>
</evidence>
<proteinExistence type="inferred from homology"/>
<dbReference type="InterPro" id="IPR011009">
    <property type="entry name" value="Kinase-like_dom_sf"/>
</dbReference>
<dbReference type="Pfam" id="PF00069">
    <property type="entry name" value="Pkinase"/>
    <property type="match status" value="2"/>
</dbReference>
<dbReference type="PROSITE" id="PS50112">
    <property type="entry name" value="PAS"/>
    <property type="match status" value="2"/>
</dbReference>
<dbReference type="InterPro" id="IPR035965">
    <property type="entry name" value="PAS-like_dom_sf"/>
</dbReference>
<organism evidence="15 16">
    <name type="scientific">Micractinium conductrix</name>
    <dbReference type="NCBI Taxonomy" id="554055"/>
    <lineage>
        <taxon>Eukaryota</taxon>
        <taxon>Viridiplantae</taxon>
        <taxon>Chlorophyta</taxon>
        <taxon>core chlorophytes</taxon>
        <taxon>Trebouxiophyceae</taxon>
        <taxon>Chlorellales</taxon>
        <taxon>Chlorellaceae</taxon>
        <taxon>Chlorella clade</taxon>
        <taxon>Micractinium</taxon>
    </lineage>
</organism>
<name>A0A2P6VRD3_9CHLO</name>
<evidence type="ECO:0000313" key="16">
    <source>
        <dbReference type="Proteomes" id="UP000239649"/>
    </source>
</evidence>
<feature type="compositionally biased region" description="Low complexity" evidence="11">
    <location>
        <begin position="771"/>
        <end position="782"/>
    </location>
</feature>
<dbReference type="SMART" id="SM00220">
    <property type="entry name" value="S_TKc"/>
    <property type="match status" value="1"/>
</dbReference>
<evidence type="ECO:0000256" key="3">
    <source>
        <dbReference type="ARBA" id="ARBA00012513"/>
    </source>
</evidence>
<dbReference type="CDD" id="cd00130">
    <property type="entry name" value="PAS"/>
    <property type="match status" value="2"/>
</dbReference>
<dbReference type="SMART" id="SM00086">
    <property type="entry name" value="PAC"/>
    <property type="match status" value="2"/>
</dbReference>
<dbReference type="Pfam" id="PF13426">
    <property type="entry name" value="PAS_9"/>
    <property type="match status" value="2"/>
</dbReference>